<dbReference type="Gene3D" id="1.25.40.10">
    <property type="entry name" value="Tetratricopeptide repeat domain"/>
    <property type="match status" value="1"/>
</dbReference>
<dbReference type="InterPro" id="IPR005158">
    <property type="entry name" value="BTAD"/>
</dbReference>
<dbReference type="Pfam" id="PF00931">
    <property type="entry name" value="NB-ARC"/>
    <property type="match status" value="1"/>
</dbReference>
<dbReference type="SMART" id="SM00862">
    <property type="entry name" value="Trans_reg_C"/>
    <property type="match status" value="1"/>
</dbReference>
<dbReference type="SUPFAM" id="SSF52540">
    <property type="entry name" value="P-loop containing nucleoside triphosphate hydrolases"/>
    <property type="match status" value="1"/>
</dbReference>
<evidence type="ECO:0000256" key="3">
    <source>
        <dbReference type="ARBA" id="ARBA00023125"/>
    </source>
</evidence>
<dbReference type="SMART" id="SM01043">
    <property type="entry name" value="BTAD"/>
    <property type="match status" value="1"/>
</dbReference>
<dbReference type="InterPro" id="IPR058852">
    <property type="entry name" value="HTH_77"/>
</dbReference>
<evidence type="ECO:0000256" key="4">
    <source>
        <dbReference type="ARBA" id="ARBA00023163"/>
    </source>
</evidence>
<evidence type="ECO:0000259" key="6">
    <source>
        <dbReference type="PROSITE" id="PS51755"/>
    </source>
</evidence>
<dbReference type="InterPro" id="IPR016032">
    <property type="entry name" value="Sig_transdc_resp-reg_C-effctor"/>
</dbReference>
<dbReference type="Proteomes" id="UP001596074">
    <property type="component" value="Unassembled WGS sequence"/>
</dbReference>
<dbReference type="Pfam" id="PF03704">
    <property type="entry name" value="BTAD"/>
    <property type="match status" value="1"/>
</dbReference>
<feature type="DNA-binding region" description="OmpR/PhoB-type" evidence="5">
    <location>
        <begin position="1"/>
        <end position="90"/>
    </location>
</feature>
<keyword evidence="2" id="KW-0805">Transcription regulation</keyword>
<dbReference type="PROSITE" id="PS51755">
    <property type="entry name" value="OMPR_PHOB"/>
    <property type="match status" value="1"/>
</dbReference>
<reference evidence="8" key="1">
    <citation type="journal article" date="2019" name="Int. J. Syst. Evol. Microbiol.">
        <title>The Global Catalogue of Microorganisms (GCM) 10K type strain sequencing project: providing services to taxonomists for standard genome sequencing and annotation.</title>
        <authorList>
            <consortium name="The Broad Institute Genomics Platform"/>
            <consortium name="The Broad Institute Genome Sequencing Center for Infectious Disease"/>
            <person name="Wu L."/>
            <person name="Ma J."/>
        </authorList>
    </citation>
    <scope>NUCLEOTIDE SEQUENCE [LARGE SCALE GENOMIC DNA]</scope>
    <source>
        <strain evidence="8">KCTC 42087</strain>
    </source>
</reference>
<keyword evidence="8" id="KW-1185">Reference proteome</keyword>
<dbReference type="PANTHER" id="PTHR35807:SF1">
    <property type="entry name" value="TRANSCRIPTIONAL REGULATOR REDD"/>
    <property type="match status" value="1"/>
</dbReference>
<dbReference type="CDD" id="cd15831">
    <property type="entry name" value="BTAD"/>
    <property type="match status" value="1"/>
</dbReference>
<keyword evidence="3 5" id="KW-0238">DNA-binding</keyword>
<organism evidence="7 8">
    <name type="scientific">Actinomadura rugatobispora</name>
    <dbReference type="NCBI Taxonomy" id="1994"/>
    <lineage>
        <taxon>Bacteria</taxon>
        <taxon>Bacillati</taxon>
        <taxon>Actinomycetota</taxon>
        <taxon>Actinomycetes</taxon>
        <taxon>Streptosporangiales</taxon>
        <taxon>Thermomonosporaceae</taxon>
        <taxon>Actinomadura</taxon>
    </lineage>
</organism>
<evidence type="ECO:0000256" key="1">
    <source>
        <dbReference type="ARBA" id="ARBA00005820"/>
    </source>
</evidence>
<sequence>MEYRLLGPLSVCREGVELDLGTPKTRIILAMLLSRAGRPVSMEQLAGALWGDAPPKSAVKNVQTYVHRLRLCLGDPACLVRQGSGYLASTRREDLDTARFEDLAASGRALEAAGRLDEASRRLREALALWRGPAFAGMTDVATLAVESTRLEEERLSVLERRITVDLRLGRHGELLGELTSLTGQFPLRERLWGQLMLTLYHCGRRADALNAYTQARRTLIEEAGLDPGRELREIHQRILGQDVSLGPAAPLPATAGPARPAVVPRMLSSALRDFTGRQAELEAIEQVLGGERAPEDPTAVVTISGRAGSGKTSLAIQAAHRVLRAHPDGQLFATLATTESPLDPHTVLGRFLRTLGVPAAAVPDDEDERAGLYRSLLAERRTLVVLDDVRDEGQLSTLLPGSGTCGVLVTSRTRLGALVGAHRIALGDLGEPDGAALLRKVTGDRLAAADPAHLRTLVRLCAGSPLALRTAGSLLAARPHYRVADLVAGLTGARPLDVLAYGGLGVRSSLTPSYLALTPKARRLFRRLGALEEPDFAHWTAAAVLDVDPQVAQRLLDELIDTHLLDVVEPAEGPVRYRFHDLTRLYARERAQHEDALGRGVLRALDLR</sequence>
<gene>
    <name evidence="7" type="ORF">ACFPZN_07270</name>
</gene>
<dbReference type="InterPro" id="IPR051677">
    <property type="entry name" value="AfsR-DnrI-RedD_regulator"/>
</dbReference>
<keyword evidence="4" id="KW-0804">Transcription</keyword>
<dbReference type="PANTHER" id="PTHR35807">
    <property type="entry name" value="TRANSCRIPTIONAL REGULATOR REDD-RELATED"/>
    <property type="match status" value="1"/>
</dbReference>
<dbReference type="InterPro" id="IPR027417">
    <property type="entry name" value="P-loop_NTPase"/>
</dbReference>
<name>A0ABW0ZQ71_9ACTN</name>
<dbReference type="Gene3D" id="1.10.10.10">
    <property type="entry name" value="Winged helix-like DNA-binding domain superfamily/Winged helix DNA-binding domain"/>
    <property type="match status" value="1"/>
</dbReference>
<dbReference type="Gene3D" id="3.40.50.300">
    <property type="entry name" value="P-loop containing nucleotide triphosphate hydrolases"/>
    <property type="match status" value="1"/>
</dbReference>
<evidence type="ECO:0000256" key="5">
    <source>
        <dbReference type="PROSITE-ProRule" id="PRU01091"/>
    </source>
</evidence>
<dbReference type="InterPro" id="IPR001867">
    <property type="entry name" value="OmpR/PhoB-type_DNA-bd"/>
</dbReference>
<dbReference type="InterPro" id="IPR002182">
    <property type="entry name" value="NB-ARC"/>
</dbReference>
<evidence type="ECO:0000256" key="2">
    <source>
        <dbReference type="ARBA" id="ARBA00023015"/>
    </source>
</evidence>
<dbReference type="RefSeq" id="WP_378281020.1">
    <property type="nucleotide sequence ID" value="NZ_JBHSON010000007.1"/>
</dbReference>
<dbReference type="InterPro" id="IPR011990">
    <property type="entry name" value="TPR-like_helical_dom_sf"/>
</dbReference>
<feature type="domain" description="OmpR/PhoB-type" evidence="6">
    <location>
        <begin position="1"/>
        <end position="90"/>
    </location>
</feature>
<dbReference type="Pfam" id="PF25872">
    <property type="entry name" value="HTH_77"/>
    <property type="match status" value="1"/>
</dbReference>
<dbReference type="SUPFAM" id="SSF48452">
    <property type="entry name" value="TPR-like"/>
    <property type="match status" value="1"/>
</dbReference>
<protein>
    <submittedName>
        <fullName evidence="7">BTAD domain-containing putative transcriptional regulator</fullName>
    </submittedName>
</protein>
<comment type="similarity">
    <text evidence="1">Belongs to the AfsR/DnrI/RedD regulatory family.</text>
</comment>
<dbReference type="InterPro" id="IPR036388">
    <property type="entry name" value="WH-like_DNA-bd_sf"/>
</dbReference>
<dbReference type="EMBL" id="JBHSON010000007">
    <property type="protein sequence ID" value="MFC5745399.1"/>
    <property type="molecule type" value="Genomic_DNA"/>
</dbReference>
<dbReference type="PRINTS" id="PR00364">
    <property type="entry name" value="DISEASERSIST"/>
</dbReference>
<evidence type="ECO:0000313" key="8">
    <source>
        <dbReference type="Proteomes" id="UP001596074"/>
    </source>
</evidence>
<dbReference type="Pfam" id="PF00486">
    <property type="entry name" value="Trans_reg_C"/>
    <property type="match status" value="1"/>
</dbReference>
<comment type="caution">
    <text evidence="7">The sequence shown here is derived from an EMBL/GenBank/DDBJ whole genome shotgun (WGS) entry which is preliminary data.</text>
</comment>
<accession>A0ABW0ZQ71</accession>
<evidence type="ECO:0000313" key="7">
    <source>
        <dbReference type="EMBL" id="MFC5745399.1"/>
    </source>
</evidence>
<proteinExistence type="inferred from homology"/>
<dbReference type="SUPFAM" id="SSF46894">
    <property type="entry name" value="C-terminal effector domain of the bipartite response regulators"/>
    <property type="match status" value="1"/>
</dbReference>